<gene>
    <name evidence="13" type="ORF">IV67_GL000475</name>
</gene>
<dbReference type="RefSeq" id="WP_057787810.1">
    <property type="nucleotide sequence ID" value="NZ_JQCD01000024.1"/>
</dbReference>
<dbReference type="Pfam" id="PF00591">
    <property type="entry name" value="Glycos_transf_3"/>
    <property type="match status" value="1"/>
</dbReference>
<dbReference type="InterPro" id="IPR036320">
    <property type="entry name" value="Glycosyl_Trfase_fam3_N_dom_sf"/>
</dbReference>
<evidence type="ECO:0000256" key="3">
    <source>
        <dbReference type="ARBA" id="ARBA00003877"/>
    </source>
</evidence>
<comment type="caution">
    <text evidence="13">The sequence shown here is derived from an EMBL/GenBank/DDBJ whole genome shotgun (WGS) entry which is preliminary data.</text>
</comment>
<comment type="catalytic activity">
    <reaction evidence="10">
        <text>uridine + phosphate = alpha-D-ribose 1-phosphate + uracil</text>
        <dbReference type="Rhea" id="RHEA:24388"/>
        <dbReference type="ChEBI" id="CHEBI:16704"/>
        <dbReference type="ChEBI" id="CHEBI:17568"/>
        <dbReference type="ChEBI" id="CHEBI:43474"/>
        <dbReference type="ChEBI" id="CHEBI:57720"/>
        <dbReference type="EC" id="2.4.2.2"/>
    </reaction>
</comment>
<organism evidence="13 14">
    <name type="scientific">Weissella minor</name>
    <dbReference type="NCBI Taxonomy" id="1620"/>
    <lineage>
        <taxon>Bacteria</taxon>
        <taxon>Bacillati</taxon>
        <taxon>Bacillota</taxon>
        <taxon>Bacilli</taxon>
        <taxon>Lactobacillales</taxon>
        <taxon>Lactobacillaceae</taxon>
        <taxon>Weissella</taxon>
    </lineage>
</organism>
<dbReference type="PROSITE" id="PS00647">
    <property type="entry name" value="THYMID_PHOSPHORYLASE"/>
    <property type="match status" value="1"/>
</dbReference>
<dbReference type="Gene3D" id="3.40.1030.10">
    <property type="entry name" value="Nucleoside phosphorylase/phosphoribosyltransferase catalytic domain"/>
    <property type="match status" value="1"/>
</dbReference>
<dbReference type="GO" id="GO:0006206">
    <property type="term" value="P:pyrimidine nucleobase metabolic process"/>
    <property type="evidence" value="ECO:0007669"/>
    <property type="project" value="InterPro"/>
</dbReference>
<dbReference type="SUPFAM" id="SSF47648">
    <property type="entry name" value="Nucleoside phosphorylase/phosphoribosyltransferase N-terminal domain"/>
    <property type="match status" value="1"/>
</dbReference>
<evidence type="ECO:0000313" key="14">
    <source>
        <dbReference type="Proteomes" id="UP000051673"/>
    </source>
</evidence>
<comment type="function">
    <text evidence="3">Catalyzes phosphorolysis of the pyrimidine nucleosides uridine, thymidine and 2'-deoxyuridine with the formation of the corresponding pyrimidine base and ribose-1-phosphate.</text>
</comment>
<dbReference type="InterPro" id="IPR018090">
    <property type="entry name" value="Pyrmidine_PPas_bac/euk"/>
</dbReference>
<dbReference type="InterPro" id="IPR035902">
    <property type="entry name" value="Nuc_phospho_transferase"/>
</dbReference>
<evidence type="ECO:0000256" key="8">
    <source>
        <dbReference type="ARBA" id="ARBA00022676"/>
    </source>
</evidence>
<dbReference type="SUPFAM" id="SSF52418">
    <property type="entry name" value="Nucleoside phosphorylase/phosphoribosyltransferase catalytic domain"/>
    <property type="match status" value="1"/>
</dbReference>
<evidence type="ECO:0000256" key="6">
    <source>
        <dbReference type="ARBA" id="ARBA00011889"/>
    </source>
</evidence>
<dbReference type="Pfam" id="PF02885">
    <property type="entry name" value="Glycos_trans_3N"/>
    <property type="match status" value="1"/>
</dbReference>
<protein>
    <recommendedName>
        <fullName evidence="7">Pyrimidine-nucleoside phosphorylase</fullName>
        <ecNumber evidence="6">2.4.2.2</ecNumber>
    </recommendedName>
</protein>
<dbReference type="Pfam" id="PF07831">
    <property type="entry name" value="PYNP_C"/>
    <property type="match status" value="1"/>
</dbReference>
<dbReference type="NCBIfam" id="NF004747">
    <property type="entry name" value="PRK06078.1"/>
    <property type="match status" value="1"/>
</dbReference>
<evidence type="ECO:0000256" key="1">
    <source>
        <dbReference type="ARBA" id="ARBA00001066"/>
    </source>
</evidence>
<dbReference type="OrthoDB" id="9763887at2"/>
<comment type="catalytic activity">
    <reaction evidence="11">
        <text>thymidine + phosphate = 2-deoxy-alpha-D-ribose 1-phosphate + thymine</text>
        <dbReference type="Rhea" id="RHEA:16037"/>
        <dbReference type="ChEBI" id="CHEBI:17748"/>
        <dbReference type="ChEBI" id="CHEBI:17821"/>
        <dbReference type="ChEBI" id="CHEBI:43474"/>
        <dbReference type="ChEBI" id="CHEBI:57259"/>
        <dbReference type="EC" id="2.4.2.2"/>
    </reaction>
</comment>
<sequence>MKMVELLMKKRNGSALTTAEINYIIEAYTAGHIPDYQMSAFLMAVFFNEMNIDERTALTNAMMQSGDVLDLSDIPGIKVDKHSTGGVGDKTSLPLASMVAALDIKVPMISGRGLGHTGGTLDKLESIPGFRVDLSEAEFKDQIRHVGTAIVSATGDIAPADRKIYALRDVTATVDSISLISSSIMSKKLATGNDALVLDVKTGSGAFMKTPEASKALAESLINIGEAAGLQMRAVISDMNQPLGREIGNRLEIVETIEMLKGQGPDDLIELCLSLGAPMVVMAGKASDEVQARQQLLDTLNTGAALAKFEAMIIAQGGNPAVIDDYALMPLAKYDIDLKATQTGKISQFDADALGMAALALGGGRATKEDQIDYSVGITMHKKLGDAVVAGEPILTLHANKADVSQELADLAAHIEISKTAEVPPLIHFVL</sequence>
<comment type="similarity">
    <text evidence="4">Belongs to the thymidine/pyrimidine-nucleoside phosphorylase family.</text>
</comment>
<dbReference type="STRING" id="1620.IV67_GL000475"/>
<keyword evidence="9" id="KW-0808">Transferase</keyword>
<dbReference type="AlphaFoldDB" id="A0A0R2JI28"/>
<evidence type="ECO:0000313" key="13">
    <source>
        <dbReference type="EMBL" id="KRN76963.1"/>
    </source>
</evidence>
<comment type="catalytic activity">
    <reaction evidence="1">
        <text>2'-deoxyuridine + phosphate = 2-deoxy-alpha-D-ribose 1-phosphate + uracil</text>
        <dbReference type="Rhea" id="RHEA:22824"/>
        <dbReference type="ChEBI" id="CHEBI:16450"/>
        <dbReference type="ChEBI" id="CHEBI:17568"/>
        <dbReference type="ChEBI" id="CHEBI:43474"/>
        <dbReference type="ChEBI" id="CHEBI:57259"/>
        <dbReference type="EC" id="2.4.2.2"/>
    </reaction>
</comment>
<dbReference type="PANTHER" id="PTHR10515:SF0">
    <property type="entry name" value="THYMIDINE PHOSPHORYLASE"/>
    <property type="match status" value="1"/>
</dbReference>
<evidence type="ECO:0000259" key="12">
    <source>
        <dbReference type="SMART" id="SM00941"/>
    </source>
</evidence>
<comment type="subunit">
    <text evidence="5">Homodimer.</text>
</comment>
<evidence type="ECO:0000256" key="9">
    <source>
        <dbReference type="ARBA" id="ARBA00022679"/>
    </source>
</evidence>
<dbReference type="PATRIC" id="fig|1620.3.peg.480"/>
<evidence type="ECO:0000256" key="10">
    <source>
        <dbReference type="ARBA" id="ARBA00048453"/>
    </source>
</evidence>
<dbReference type="EMBL" id="JQCD01000024">
    <property type="protein sequence ID" value="KRN76963.1"/>
    <property type="molecule type" value="Genomic_DNA"/>
</dbReference>
<dbReference type="Gene3D" id="1.20.970.10">
    <property type="entry name" value="Transferase, Pyrimidine Nucleoside Phosphorylase, Chain C"/>
    <property type="match status" value="1"/>
</dbReference>
<evidence type="ECO:0000256" key="4">
    <source>
        <dbReference type="ARBA" id="ARBA00006915"/>
    </source>
</evidence>
<dbReference type="GO" id="GO:0004645">
    <property type="term" value="F:1,4-alpha-oligoglucan phosphorylase activity"/>
    <property type="evidence" value="ECO:0007669"/>
    <property type="project" value="InterPro"/>
</dbReference>
<evidence type="ECO:0000256" key="11">
    <source>
        <dbReference type="ARBA" id="ARBA00048525"/>
    </source>
</evidence>
<dbReference type="GO" id="GO:0006213">
    <property type="term" value="P:pyrimidine nucleoside metabolic process"/>
    <property type="evidence" value="ECO:0007669"/>
    <property type="project" value="InterPro"/>
</dbReference>
<dbReference type="NCBIfam" id="NF004490">
    <property type="entry name" value="PRK05820.1"/>
    <property type="match status" value="1"/>
</dbReference>
<dbReference type="FunFam" id="3.40.1030.10:FF:000003">
    <property type="entry name" value="Pyrimidine-nucleoside phosphorylase"/>
    <property type="match status" value="1"/>
</dbReference>
<dbReference type="Gene3D" id="3.90.1170.30">
    <property type="entry name" value="Pyrimidine nucleoside phosphorylase-like, C-terminal domain"/>
    <property type="match status" value="1"/>
</dbReference>
<dbReference type="EC" id="2.4.2.2" evidence="6"/>
<dbReference type="PANTHER" id="PTHR10515">
    <property type="entry name" value="THYMIDINE PHOSPHORYLASE"/>
    <property type="match status" value="1"/>
</dbReference>
<dbReference type="Proteomes" id="UP000051673">
    <property type="component" value="Unassembled WGS sequence"/>
</dbReference>
<keyword evidence="14" id="KW-1185">Reference proteome</keyword>
<dbReference type="InterPro" id="IPR000312">
    <property type="entry name" value="Glycosyl_Trfase_fam3"/>
</dbReference>
<dbReference type="InterPro" id="IPR036566">
    <property type="entry name" value="PYNP-like_C_sf"/>
</dbReference>
<dbReference type="InterPro" id="IPR013102">
    <property type="entry name" value="PYNP_C"/>
</dbReference>
<comment type="cofactor">
    <cofactor evidence="2">
        <name>K(+)</name>
        <dbReference type="ChEBI" id="CHEBI:29103"/>
    </cofactor>
</comment>
<dbReference type="SUPFAM" id="SSF54680">
    <property type="entry name" value="Pyrimidine nucleoside phosphorylase C-terminal domain"/>
    <property type="match status" value="1"/>
</dbReference>
<evidence type="ECO:0000256" key="7">
    <source>
        <dbReference type="ARBA" id="ARBA00014680"/>
    </source>
</evidence>
<dbReference type="PIRSF" id="PIRSF000478">
    <property type="entry name" value="TP_PyNP"/>
    <property type="match status" value="1"/>
</dbReference>
<dbReference type="InterPro" id="IPR000053">
    <property type="entry name" value="Thymidine/pyrmidine_PPase"/>
</dbReference>
<name>A0A0R2JI28_9LACO</name>
<dbReference type="NCBIfam" id="TIGR02644">
    <property type="entry name" value="Y_phosphoryl"/>
    <property type="match status" value="1"/>
</dbReference>
<dbReference type="SMART" id="SM00941">
    <property type="entry name" value="PYNP_C"/>
    <property type="match status" value="1"/>
</dbReference>
<evidence type="ECO:0000256" key="5">
    <source>
        <dbReference type="ARBA" id="ARBA00011738"/>
    </source>
</evidence>
<dbReference type="InterPro" id="IPR017459">
    <property type="entry name" value="Glycosyl_Trfase_fam3_N_dom"/>
</dbReference>
<dbReference type="InterPro" id="IPR017872">
    <property type="entry name" value="Pyrmidine_PPase_CS"/>
</dbReference>
<dbReference type="GO" id="GO:0009032">
    <property type="term" value="F:thymidine phosphorylase activity"/>
    <property type="evidence" value="ECO:0007669"/>
    <property type="project" value="TreeGrafter"/>
</dbReference>
<keyword evidence="8" id="KW-0328">Glycosyltransferase</keyword>
<reference evidence="13 14" key="1">
    <citation type="journal article" date="2015" name="Genome Announc.">
        <title>Expanding the biotechnology potential of lactobacilli through comparative genomics of 213 strains and associated genera.</title>
        <authorList>
            <person name="Sun Z."/>
            <person name="Harris H.M."/>
            <person name="McCann A."/>
            <person name="Guo C."/>
            <person name="Argimon S."/>
            <person name="Zhang W."/>
            <person name="Yang X."/>
            <person name="Jeffery I.B."/>
            <person name="Cooney J.C."/>
            <person name="Kagawa T.F."/>
            <person name="Liu W."/>
            <person name="Song Y."/>
            <person name="Salvetti E."/>
            <person name="Wrobel A."/>
            <person name="Rasinkangas P."/>
            <person name="Parkhill J."/>
            <person name="Rea M.C."/>
            <person name="O'Sullivan O."/>
            <person name="Ritari J."/>
            <person name="Douillard F.P."/>
            <person name="Paul Ross R."/>
            <person name="Yang R."/>
            <person name="Briner A.E."/>
            <person name="Felis G.E."/>
            <person name="de Vos W.M."/>
            <person name="Barrangou R."/>
            <person name="Klaenhammer T.R."/>
            <person name="Caufield P.W."/>
            <person name="Cui Y."/>
            <person name="Zhang H."/>
            <person name="O'Toole P.W."/>
        </authorList>
    </citation>
    <scope>NUCLEOTIDE SEQUENCE [LARGE SCALE GENOMIC DNA]</scope>
    <source>
        <strain evidence="13 14">DSM 20014</strain>
    </source>
</reference>
<proteinExistence type="inferred from homology"/>
<accession>A0A0R2JI28</accession>
<feature type="domain" description="Pyrimidine nucleoside phosphorylase C-terminal" evidence="12">
    <location>
        <begin position="345"/>
        <end position="418"/>
    </location>
</feature>
<evidence type="ECO:0000256" key="2">
    <source>
        <dbReference type="ARBA" id="ARBA00001958"/>
    </source>
</evidence>
<dbReference type="GO" id="GO:0005829">
    <property type="term" value="C:cytosol"/>
    <property type="evidence" value="ECO:0007669"/>
    <property type="project" value="TreeGrafter"/>
</dbReference>